<dbReference type="AlphaFoldDB" id="A0A420DC73"/>
<sequence length="132" mass="14450">MKKLIAGGLMIFGAMFVTAQVTPPQDTSRTNKTSKEKKMDKMNQKAPQTVQPNGMNRTVDTATINNRSKMQSNPDRLRQKQTLPDNGTMQSPNNTLPNNGTLQNPSPTNPNNSTNPQQPLGPNSPTNPNPPR</sequence>
<evidence type="ECO:0000256" key="2">
    <source>
        <dbReference type="SAM" id="SignalP"/>
    </source>
</evidence>
<evidence type="ECO:0000256" key="1">
    <source>
        <dbReference type="SAM" id="MobiDB-lite"/>
    </source>
</evidence>
<proteinExistence type="predicted"/>
<feature type="compositionally biased region" description="Basic and acidic residues" evidence="1">
    <location>
        <begin position="33"/>
        <end position="43"/>
    </location>
</feature>
<reference evidence="3" key="1">
    <citation type="journal article" date="2014" name="Int. J. Syst. Evol. Microbiol.">
        <title>Complete genome of a new Firmicutes species belonging to the dominant human colonic microbiota ('Ruminococcus bicirculans') reveals two chromosomes and a selective capacity to utilize plant glucans.</title>
        <authorList>
            <consortium name="NISC Comparative Sequencing Program"/>
            <person name="Wegmann U."/>
            <person name="Louis P."/>
            <person name="Goesmann A."/>
            <person name="Henrissat B."/>
            <person name="Duncan S.H."/>
            <person name="Flint H.J."/>
        </authorList>
    </citation>
    <scope>NUCLEOTIDE SEQUENCE</scope>
    <source>
        <strain evidence="3">CCM 8490</strain>
    </source>
</reference>
<organism evidence="4 5">
    <name type="scientific">Epilithonimonas arachidiradicis</name>
    <dbReference type="NCBI Taxonomy" id="1617282"/>
    <lineage>
        <taxon>Bacteria</taxon>
        <taxon>Pseudomonadati</taxon>
        <taxon>Bacteroidota</taxon>
        <taxon>Flavobacteriia</taxon>
        <taxon>Flavobacteriales</taxon>
        <taxon>Weeksellaceae</taxon>
        <taxon>Chryseobacterium group</taxon>
        <taxon>Epilithonimonas</taxon>
    </lineage>
</organism>
<gene>
    <name evidence="4" type="ORF">BXY58_0093</name>
    <name evidence="3" type="ORF">GCM10007332_00870</name>
</gene>
<accession>A0A420DC73</accession>
<evidence type="ECO:0000313" key="6">
    <source>
        <dbReference type="Proteomes" id="UP000658202"/>
    </source>
</evidence>
<dbReference type="EMBL" id="RAQH01000001">
    <property type="protein sequence ID" value="RKE89530.1"/>
    <property type="molecule type" value="Genomic_DNA"/>
</dbReference>
<feature type="chain" id="PRO_5019484796" evidence="2">
    <location>
        <begin position="20"/>
        <end position="132"/>
    </location>
</feature>
<feature type="region of interest" description="Disordered" evidence="1">
    <location>
        <begin position="21"/>
        <end position="132"/>
    </location>
</feature>
<name>A0A420DC73_9FLAO</name>
<feature type="compositionally biased region" description="Low complexity" evidence="1">
    <location>
        <begin position="103"/>
        <end position="118"/>
    </location>
</feature>
<dbReference type="EMBL" id="BMCW01000001">
    <property type="protein sequence ID" value="GGG43186.1"/>
    <property type="molecule type" value="Genomic_DNA"/>
</dbReference>
<dbReference type="OrthoDB" id="1262212at2"/>
<protein>
    <submittedName>
        <fullName evidence="4">Uncharacterized protein</fullName>
    </submittedName>
</protein>
<dbReference type="Proteomes" id="UP000285906">
    <property type="component" value="Unassembled WGS sequence"/>
</dbReference>
<reference evidence="6" key="3">
    <citation type="journal article" date="2019" name="Int. J. Syst. Evol. Microbiol.">
        <title>The Global Catalogue of Microorganisms (GCM) 10K type strain sequencing project: providing services to taxonomists for standard genome sequencing and annotation.</title>
        <authorList>
            <consortium name="The Broad Institute Genomics Platform"/>
            <consortium name="The Broad Institute Genome Sequencing Center for Infectious Disease"/>
            <person name="Wu L."/>
            <person name="Ma J."/>
        </authorList>
    </citation>
    <scope>NUCLEOTIDE SEQUENCE [LARGE SCALE GENOMIC DNA]</scope>
    <source>
        <strain evidence="6">CCM 8490</strain>
    </source>
</reference>
<reference evidence="3" key="4">
    <citation type="submission" date="2024-05" db="EMBL/GenBank/DDBJ databases">
        <authorList>
            <person name="Sun Q."/>
            <person name="Sedlacek I."/>
        </authorList>
    </citation>
    <scope>NUCLEOTIDE SEQUENCE</scope>
    <source>
        <strain evidence="3">CCM 8490</strain>
    </source>
</reference>
<keyword evidence="2" id="KW-0732">Signal</keyword>
<evidence type="ECO:0000313" key="5">
    <source>
        <dbReference type="Proteomes" id="UP000285906"/>
    </source>
</evidence>
<comment type="caution">
    <text evidence="4">The sequence shown here is derived from an EMBL/GenBank/DDBJ whole genome shotgun (WGS) entry which is preliminary data.</text>
</comment>
<dbReference type="Proteomes" id="UP000658202">
    <property type="component" value="Unassembled WGS sequence"/>
</dbReference>
<reference evidence="4 5" key="2">
    <citation type="submission" date="2018-09" db="EMBL/GenBank/DDBJ databases">
        <title>Genomic Encyclopedia of Archaeal and Bacterial Type Strains, Phase II (KMG-II): from individual species to whole genera.</title>
        <authorList>
            <person name="Goeker M."/>
        </authorList>
    </citation>
    <scope>NUCLEOTIDE SEQUENCE [LARGE SCALE GENOMIC DNA]</scope>
    <source>
        <strain evidence="4 5">DSM 27620</strain>
    </source>
</reference>
<dbReference type="RefSeq" id="WP_120211843.1">
    <property type="nucleotide sequence ID" value="NZ_BMCW01000001.1"/>
</dbReference>
<keyword evidence="6" id="KW-1185">Reference proteome</keyword>
<feature type="compositionally biased region" description="Polar residues" evidence="1">
    <location>
        <begin position="45"/>
        <end position="102"/>
    </location>
</feature>
<feature type="compositionally biased region" description="Polar residues" evidence="1">
    <location>
        <begin position="21"/>
        <end position="31"/>
    </location>
</feature>
<feature type="signal peptide" evidence="2">
    <location>
        <begin position="1"/>
        <end position="19"/>
    </location>
</feature>
<evidence type="ECO:0000313" key="3">
    <source>
        <dbReference type="EMBL" id="GGG43186.1"/>
    </source>
</evidence>
<evidence type="ECO:0000313" key="4">
    <source>
        <dbReference type="EMBL" id="RKE89530.1"/>
    </source>
</evidence>